<protein>
    <submittedName>
        <fullName evidence="1">Uncharacterized protein</fullName>
    </submittedName>
</protein>
<dbReference type="Proteomes" id="UP000774617">
    <property type="component" value="Unassembled WGS sequence"/>
</dbReference>
<comment type="caution">
    <text evidence="1">The sequence shown here is derived from an EMBL/GenBank/DDBJ whole genome shotgun (WGS) entry which is preliminary data.</text>
</comment>
<evidence type="ECO:0000313" key="1">
    <source>
        <dbReference type="EMBL" id="KAH7045925.1"/>
    </source>
</evidence>
<proteinExistence type="predicted"/>
<keyword evidence="2" id="KW-1185">Reference proteome</keyword>
<dbReference type="InterPro" id="IPR021848">
    <property type="entry name" value="HODM_asu-like"/>
</dbReference>
<accession>A0ABQ8G621</accession>
<organism evidence="1 2">
    <name type="scientific">Macrophomina phaseolina</name>
    <dbReference type="NCBI Taxonomy" id="35725"/>
    <lineage>
        <taxon>Eukaryota</taxon>
        <taxon>Fungi</taxon>
        <taxon>Dikarya</taxon>
        <taxon>Ascomycota</taxon>
        <taxon>Pezizomycotina</taxon>
        <taxon>Dothideomycetes</taxon>
        <taxon>Dothideomycetes incertae sedis</taxon>
        <taxon>Botryosphaeriales</taxon>
        <taxon>Botryosphaeriaceae</taxon>
        <taxon>Macrophomina</taxon>
    </lineage>
</organism>
<reference evidence="1 2" key="1">
    <citation type="journal article" date="2021" name="Nat. Commun.">
        <title>Genetic determinants of endophytism in the Arabidopsis root mycobiome.</title>
        <authorList>
            <person name="Mesny F."/>
            <person name="Miyauchi S."/>
            <person name="Thiergart T."/>
            <person name="Pickel B."/>
            <person name="Atanasova L."/>
            <person name="Karlsson M."/>
            <person name="Huettel B."/>
            <person name="Barry K.W."/>
            <person name="Haridas S."/>
            <person name="Chen C."/>
            <person name="Bauer D."/>
            <person name="Andreopoulos W."/>
            <person name="Pangilinan J."/>
            <person name="LaButti K."/>
            <person name="Riley R."/>
            <person name="Lipzen A."/>
            <person name="Clum A."/>
            <person name="Drula E."/>
            <person name="Henrissat B."/>
            <person name="Kohler A."/>
            <person name="Grigoriev I.V."/>
            <person name="Martin F.M."/>
            <person name="Hacquard S."/>
        </authorList>
    </citation>
    <scope>NUCLEOTIDE SEQUENCE [LARGE SCALE GENOMIC DNA]</scope>
    <source>
        <strain evidence="1 2">MPI-SDFR-AT-0080</strain>
    </source>
</reference>
<dbReference type="EMBL" id="JAGTJR010000018">
    <property type="protein sequence ID" value="KAH7045925.1"/>
    <property type="molecule type" value="Genomic_DNA"/>
</dbReference>
<name>A0ABQ8G621_9PEZI</name>
<gene>
    <name evidence="1" type="ORF">B0J12DRAFT_711815</name>
</gene>
<sequence>MMLPLDTSHLLFLVLILSSAITVSYRIFALIDSKAKPEEQPSKEPYYSITPLKDFNWQETLPLQLRPFKPKYHLTMALENTTFSDLVPMDDSYLDRVAIRRRLIRDQGKYVVAANLRVKPAVDELYRWLTAVYLPRRFPTIFQHVVRIGHTSLRNLATAEDIPLQPPSDPLDALATIGSHVDDEFLFLLPSPNPADQGKYRLEGYVNCFPSGFNTWQKLGLKLADIHTPVPGYASKIEKSMDRFFAALPVGKIVKRHNWSITTNADLFSLGGNHLYEGEEPRPVAKGEIDPEKTVLRCERQTLHRLPENSDCLVFAFKTYQYPLRQIKEEGSGEALAEAVDGLAAGSVPRMAFYKRQVVWGEAVKAYLRA</sequence>
<evidence type="ECO:0000313" key="2">
    <source>
        <dbReference type="Proteomes" id="UP000774617"/>
    </source>
</evidence>
<dbReference type="Pfam" id="PF11927">
    <property type="entry name" value="HODM_asu-like"/>
    <property type="match status" value="1"/>
</dbReference>